<name>A0A8H6FRQ9_9LECA</name>
<sequence>MDSGIPLQRTADRDSDLFATGVIMAVLATAAVGLRMGCKRHLRYPVSGDDYLIFLSLILALGLCAMLILCAHFGSGRHIDELDIDTITKFLKVQWAFEFVYSITITTVKLSVLLFYHRMFPNSATTLKFKIGLYGLAAVSVVLGLGTFIAVVFECDLTTLYWDRTSYGLCINMKAFLLSMAILNLFTDVLILILPISVVWELQIKKSQKVAISGMFLLGGFVCLSSIVRTCFVGKVDIDDPTWTAVDADIWSTVEPSIGIVSACLPMMGPLLKGIVPSRLRNVKSPFRPISSFGSSVGRQKEKNKGIRLVEDRGGKFDTLDDSASASKGSVSVDVYPFDVV</sequence>
<dbReference type="OrthoDB" id="5429740at2759"/>
<keyword evidence="9" id="KW-1185">Reference proteome</keyword>
<keyword evidence="2 6" id="KW-0812">Transmembrane</keyword>
<protein>
    <recommendedName>
        <fullName evidence="7">Rhodopsin domain-containing protein</fullName>
    </recommendedName>
</protein>
<comment type="subcellular location">
    <subcellularLocation>
        <location evidence="1">Membrane</location>
        <topology evidence="1">Multi-pass membrane protein</topology>
    </subcellularLocation>
</comment>
<evidence type="ECO:0000313" key="9">
    <source>
        <dbReference type="Proteomes" id="UP000578531"/>
    </source>
</evidence>
<dbReference type="PANTHER" id="PTHR33048">
    <property type="entry name" value="PTH11-LIKE INTEGRAL MEMBRANE PROTEIN (AFU_ORTHOLOGUE AFUA_5G11245)"/>
    <property type="match status" value="1"/>
</dbReference>
<evidence type="ECO:0000259" key="7">
    <source>
        <dbReference type="Pfam" id="PF20684"/>
    </source>
</evidence>
<comment type="caution">
    <text evidence="8">The sequence shown here is derived from an EMBL/GenBank/DDBJ whole genome shotgun (WGS) entry which is preliminary data.</text>
</comment>
<keyword evidence="4 6" id="KW-0472">Membrane</keyword>
<evidence type="ECO:0000256" key="6">
    <source>
        <dbReference type="SAM" id="Phobius"/>
    </source>
</evidence>
<feature type="transmembrane region" description="Helical" evidence="6">
    <location>
        <begin position="17"/>
        <end position="38"/>
    </location>
</feature>
<dbReference type="EMBL" id="JACCJC010000038">
    <property type="protein sequence ID" value="KAF6233482.1"/>
    <property type="molecule type" value="Genomic_DNA"/>
</dbReference>
<dbReference type="PANTHER" id="PTHR33048:SF47">
    <property type="entry name" value="INTEGRAL MEMBRANE PROTEIN-RELATED"/>
    <property type="match status" value="1"/>
</dbReference>
<comment type="similarity">
    <text evidence="5">Belongs to the SAT4 family.</text>
</comment>
<feature type="transmembrane region" description="Helical" evidence="6">
    <location>
        <begin position="131"/>
        <end position="153"/>
    </location>
</feature>
<evidence type="ECO:0000256" key="4">
    <source>
        <dbReference type="ARBA" id="ARBA00023136"/>
    </source>
</evidence>
<dbReference type="Pfam" id="PF20684">
    <property type="entry name" value="Fung_rhodopsin"/>
    <property type="match status" value="1"/>
</dbReference>
<dbReference type="GO" id="GO:0016020">
    <property type="term" value="C:membrane"/>
    <property type="evidence" value="ECO:0007669"/>
    <property type="project" value="UniProtKB-SubCell"/>
</dbReference>
<dbReference type="InterPro" id="IPR049326">
    <property type="entry name" value="Rhodopsin_dom_fungi"/>
</dbReference>
<evidence type="ECO:0000256" key="1">
    <source>
        <dbReference type="ARBA" id="ARBA00004141"/>
    </source>
</evidence>
<proteinExistence type="inferred from homology"/>
<accession>A0A8H6FRQ9</accession>
<reference evidence="8 9" key="1">
    <citation type="journal article" date="2020" name="Genomics">
        <title>Complete, high-quality genomes from long-read metagenomic sequencing of two wolf lichen thalli reveals enigmatic genome architecture.</title>
        <authorList>
            <person name="McKenzie S.K."/>
            <person name="Walston R.F."/>
            <person name="Allen J.L."/>
        </authorList>
    </citation>
    <scope>NUCLEOTIDE SEQUENCE [LARGE SCALE GENOMIC DNA]</scope>
    <source>
        <strain evidence="8">WasteWater2</strain>
    </source>
</reference>
<feature type="transmembrane region" description="Helical" evidence="6">
    <location>
        <begin position="173"/>
        <end position="198"/>
    </location>
</feature>
<organism evidence="8 9">
    <name type="scientific">Letharia columbiana</name>
    <dbReference type="NCBI Taxonomy" id="112416"/>
    <lineage>
        <taxon>Eukaryota</taxon>
        <taxon>Fungi</taxon>
        <taxon>Dikarya</taxon>
        <taxon>Ascomycota</taxon>
        <taxon>Pezizomycotina</taxon>
        <taxon>Lecanoromycetes</taxon>
        <taxon>OSLEUM clade</taxon>
        <taxon>Lecanoromycetidae</taxon>
        <taxon>Lecanorales</taxon>
        <taxon>Lecanorineae</taxon>
        <taxon>Parmeliaceae</taxon>
        <taxon>Letharia</taxon>
    </lineage>
</organism>
<feature type="transmembrane region" description="Helical" evidence="6">
    <location>
        <begin position="50"/>
        <end position="75"/>
    </location>
</feature>
<evidence type="ECO:0000256" key="2">
    <source>
        <dbReference type="ARBA" id="ARBA00022692"/>
    </source>
</evidence>
<dbReference type="RefSeq" id="XP_037162900.1">
    <property type="nucleotide sequence ID" value="XM_037310314.1"/>
</dbReference>
<evidence type="ECO:0000256" key="3">
    <source>
        <dbReference type="ARBA" id="ARBA00022989"/>
    </source>
</evidence>
<feature type="transmembrane region" description="Helical" evidence="6">
    <location>
        <begin position="95"/>
        <end position="119"/>
    </location>
</feature>
<dbReference type="InterPro" id="IPR052337">
    <property type="entry name" value="SAT4-like"/>
</dbReference>
<gene>
    <name evidence="8" type="ORF">HO173_008414</name>
</gene>
<feature type="domain" description="Rhodopsin" evidence="7">
    <location>
        <begin position="34"/>
        <end position="273"/>
    </location>
</feature>
<evidence type="ECO:0000256" key="5">
    <source>
        <dbReference type="ARBA" id="ARBA00038359"/>
    </source>
</evidence>
<evidence type="ECO:0000313" key="8">
    <source>
        <dbReference type="EMBL" id="KAF6233482.1"/>
    </source>
</evidence>
<dbReference type="Proteomes" id="UP000578531">
    <property type="component" value="Unassembled WGS sequence"/>
</dbReference>
<dbReference type="GeneID" id="59290070"/>
<feature type="transmembrane region" description="Helical" evidence="6">
    <location>
        <begin position="210"/>
        <end position="228"/>
    </location>
</feature>
<keyword evidence="3 6" id="KW-1133">Transmembrane helix</keyword>
<dbReference type="AlphaFoldDB" id="A0A8H6FRQ9"/>